<feature type="compositionally biased region" description="Low complexity" evidence="1">
    <location>
        <begin position="1"/>
        <end position="15"/>
    </location>
</feature>
<evidence type="ECO:0000313" key="3">
    <source>
        <dbReference type="Proteomes" id="UP000265515"/>
    </source>
</evidence>
<dbReference type="Proteomes" id="UP000265515">
    <property type="component" value="Unassembled WGS sequence"/>
</dbReference>
<sequence length="690" mass="73159">MPVAIAAAAAAAAAAEPERERNNGERRPWRKGRKRKPPRRKDGREGLGAVEGEGGGGGGGGEGVGGGAVGVGVGGGGGGGVGGGGRRMGRFGHRRIRKPLGEKLLTADEQREAAVTARWDFLNSALEEAGMPLAPFPAQAPPWVGGPLTPCPLSYGVIQAFHEQVMKAVSDLDRFKSRAVRAGGVEIGVPLLTPHHSTLLLQDWNETPPAVIAHIPASEIPANKGTGKGVWKSNYQRVGLSIIYGQHVPLEVVVYVRSRPVQHKAEFEGMIAFMHAVKVLTFRKEWLKDDPPEVRGLQFQVSWAQRLIRSADIYYVEARKLEQFMEQLSQWRATNAAEGRDPMQGRVLQTIDSQGKVVEVYDQPPQSMNSQAVRQAGLTLMRYAADLSVSFWELATRGKEIARCVCHQDNLQDILRARRMSIGLSPTPQSQPMMLATGAEATGLHTYPFSEDEGEGEGGGGGETALLGRGRSGGAVDGYVNSRPVKRVKAEEEVFPEDGGDRRQTPSLAGVEPAFPPPHNPVPSAVAAPMGMAGGQMAGGGNNSAMATAPPSTSMLPPGFYPPTPSQSQSQSQPFSAPPPSVQHPSASAALIGAPPQDSLAAQVPSLHAFYDDIKPQLGALPPICAIPAPRNLAFSGVRAPVTRGLPPPQPFYAEPSMGFSGPFASPLVREALQAMNPPPAKLGLSVYEL</sequence>
<dbReference type="PANTHER" id="PTHR12460:SF38">
    <property type="entry name" value="KINETOPLAST-ASSOCIATED PROTEIN-LIKE PROTEIN"/>
    <property type="match status" value="1"/>
</dbReference>
<gene>
    <name evidence="2" type="ORF">CBR_g19891</name>
</gene>
<accession>A0A388KYW6</accession>
<name>A0A388KYW6_CHABU</name>
<feature type="region of interest" description="Disordered" evidence="1">
    <location>
        <begin position="1"/>
        <end position="63"/>
    </location>
</feature>
<dbReference type="AlphaFoldDB" id="A0A388KYW6"/>
<feature type="compositionally biased region" description="Basic and acidic residues" evidence="1">
    <location>
        <begin position="16"/>
        <end position="27"/>
    </location>
</feature>
<dbReference type="PANTHER" id="PTHR12460">
    <property type="entry name" value="CYCLIN-DEPENDENT KINASE INHIBITOR-RELATED PROTEIN"/>
    <property type="match status" value="1"/>
</dbReference>
<dbReference type="EMBL" id="BFEA01000221">
    <property type="protein sequence ID" value="GBG75257.1"/>
    <property type="molecule type" value="Genomic_DNA"/>
</dbReference>
<feature type="compositionally biased region" description="Low complexity" evidence="1">
    <location>
        <begin position="566"/>
        <end position="575"/>
    </location>
</feature>
<feature type="compositionally biased region" description="Gly residues" evidence="1">
    <location>
        <begin position="49"/>
        <end position="63"/>
    </location>
</feature>
<feature type="compositionally biased region" description="Low complexity" evidence="1">
    <location>
        <begin position="522"/>
        <end position="531"/>
    </location>
</feature>
<protein>
    <submittedName>
        <fullName evidence="2">Uncharacterized protein</fullName>
    </submittedName>
</protein>
<feature type="compositionally biased region" description="Gly residues" evidence="1">
    <location>
        <begin position="532"/>
        <end position="542"/>
    </location>
</feature>
<dbReference type="Gramene" id="GBG75257">
    <property type="protein sequence ID" value="GBG75257"/>
    <property type="gene ID" value="CBR_g19891"/>
</dbReference>
<feature type="region of interest" description="Disordered" evidence="1">
    <location>
        <begin position="450"/>
        <end position="588"/>
    </location>
</feature>
<organism evidence="2 3">
    <name type="scientific">Chara braunii</name>
    <name type="common">Braun's stonewort</name>
    <dbReference type="NCBI Taxonomy" id="69332"/>
    <lineage>
        <taxon>Eukaryota</taxon>
        <taxon>Viridiplantae</taxon>
        <taxon>Streptophyta</taxon>
        <taxon>Charophyceae</taxon>
        <taxon>Charales</taxon>
        <taxon>Characeae</taxon>
        <taxon>Chara</taxon>
    </lineage>
</organism>
<evidence type="ECO:0000256" key="1">
    <source>
        <dbReference type="SAM" id="MobiDB-lite"/>
    </source>
</evidence>
<evidence type="ECO:0000313" key="2">
    <source>
        <dbReference type="EMBL" id="GBG75257.1"/>
    </source>
</evidence>
<reference evidence="2 3" key="1">
    <citation type="journal article" date="2018" name="Cell">
        <title>The Chara Genome: Secondary Complexity and Implications for Plant Terrestrialization.</title>
        <authorList>
            <person name="Nishiyama T."/>
            <person name="Sakayama H."/>
            <person name="Vries J.D."/>
            <person name="Buschmann H."/>
            <person name="Saint-Marcoux D."/>
            <person name="Ullrich K.K."/>
            <person name="Haas F.B."/>
            <person name="Vanderstraeten L."/>
            <person name="Becker D."/>
            <person name="Lang D."/>
            <person name="Vosolsobe S."/>
            <person name="Rombauts S."/>
            <person name="Wilhelmsson P.K.I."/>
            <person name="Janitza P."/>
            <person name="Kern R."/>
            <person name="Heyl A."/>
            <person name="Rumpler F."/>
            <person name="Villalobos L.I.A.C."/>
            <person name="Clay J.M."/>
            <person name="Skokan R."/>
            <person name="Toyoda A."/>
            <person name="Suzuki Y."/>
            <person name="Kagoshima H."/>
            <person name="Schijlen E."/>
            <person name="Tajeshwar N."/>
            <person name="Catarino B."/>
            <person name="Hetherington A.J."/>
            <person name="Saltykova A."/>
            <person name="Bonnot C."/>
            <person name="Breuninger H."/>
            <person name="Symeonidi A."/>
            <person name="Radhakrishnan G.V."/>
            <person name="Van Nieuwerburgh F."/>
            <person name="Deforce D."/>
            <person name="Chang C."/>
            <person name="Karol K.G."/>
            <person name="Hedrich R."/>
            <person name="Ulvskov P."/>
            <person name="Glockner G."/>
            <person name="Delwiche C.F."/>
            <person name="Petrasek J."/>
            <person name="Van de Peer Y."/>
            <person name="Friml J."/>
            <person name="Beilby M."/>
            <person name="Dolan L."/>
            <person name="Kohara Y."/>
            <person name="Sugano S."/>
            <person name="Fujiyama A."/>
            <person name="Delaux P.-M."/>
            <person name="Quint M."/>
            <person name="TheiBen G."/>
            <person name="Hagemann M."/>
            <person name="Harholt J."/>
            <person name="Dunand C."/>
            <person name="Zachgo S."/>
            <person name="Langdale J."/>
            <person name="Maumus F."/>
            <person name="Straeten D.V.D."/>
            <person name="Gould S.B."/>
            <person name="Rensing S.A."/>
        </authorList>
    </citation>
    <scope>NUCLEOTIDE SEQUENCE [LARGE SCALE GENOMIC DNA]</scope>
    <source>
        <strain evidence="2 3">S276</strain>
    </source>
</reference>
<proteinExistence type="predicted"/>
<keyword evidence="3" id="KW-1185">Reference proteome</keyword>
<comment type="caution">
    <text evidence="2">The sequence shown here is derived from an EMBL/GenBank/DDBJ whole genome shotgun (WGS) entry which is preliminary data.</text>
</comment>
<feature type="compositionally biased region" description="Basic residues" evidence="1">
    <location>
        <begin position="28"/>
        <end position="39"/>
    </location>
</feature>